<dbReference type="RefSeq" id="WP_243832563.1">
    <property type="nucleotide sequence ID" value="NZ_CP155620.1"/>
</dbReference>
<dbReference type="AlphaFoldDB" id="A0AAU7E6E0"/>
<gene>
    <name evidence="1" type="ORF">AAH949_08175</name>
</gene>
<reference evidence="1" key="1">
    <citation type="submission" date="2024-05" db="EMBL/GenBank/DDBJ databases">
        <title>Campylobacter coli isolated from environmental waters in Slovenia.</title>
        <authorList>
            <person name="Zautner A.E."/>
            <person name="Bunk B."/>
            <person name="Riedel T."/>
            <person name="Sproeer C."/>
        </authorList>
    </citation>
    <scope>NUCLEOTIDE SEQUENCE</scope>
    <source>
        <strain evidence="1">CCS1377</strain>
    </source>
</reference>
<accession>A0AAU7E6E0</accession>
<protein>
    <submittedName>
        <fullName evidence="1">Uncharacterized protein</fullName>
    </submittedName>
</protein>
<sequence length="57" mass="6567">MKKDLIKAKELSSKLCEKNTKLCFAQGWVELFNKNDMLNKLANLSSGKPMFIDIEFN</sequence>
<dbReference type="EMBL" id="CP155620">
    <property type="protein sequence ID" value="XBJ29051.1"/>
    <property type="molecule type" value="Genomic_DNA"/>
</dbReference>
<proteinExistence type="predicted"/>
<organism evidence="1">
    <name type="scientific">Campylobacter sp. CCS1377</name>
    <dbReference type="NCBI Taxonomy" id="3158229"/>
    <lineage>
        <taxon>Bacteria</taxon>
        <taxon>Pseudomonadati</taxon>
        <taxon>Campylobacterota</taxon>
        <taxon>Epsilonproteobacteria</taxon>
        <taxon>Campylobacterales</taxon>
        <taxon>Campylobacteraceae</taxon>
        <taxon>Campylobacter</taxon>
    </lineage>
</organism>
<evidence type="ECO:0000313" key="1">
    <source>
        <dbReference type="EMBL" id="XBJ29051.1"/>
    </source>
</evidence>
<name>A0AAU7E6E0_9BACT</name>